<dbReference type="Proteomes" id="UP000237000">
    <property type="component" value="Unassembled WGS sequence"/>
</dbReference>
<proteinExistence type="predicted"/>
<reference evidence="5" key="1">
    <citation type="submission" date="2016-06" db="EMBL/GenBank/DDBJ databases">
        <title>Parallel loss of symbiosis genes in relatives of nitrogen-fixing non-legume Parasponia.</title>
        <authorList>
            <person name="Van Velzen R."/>
            <person name="Holmer R."/>
            <person name="Bu F."/>
            <person name="Rutten L."/>
            <person name="Van Zeijl A."/>
            <person name="Liu W."/>
            <person name="Santuari L."/>
            <person name="Cao Q."/>
            <person name="Sharma T."/>
            <person name="Shen D."/>
            <person name="Roswanjaya Y."/>
            <person name="Wardhani T."/>
            <person name="Kalhor M.S."/>
            <person name="Jansen J."/>
            <person name="Van den Hoogen J."/>
            <person name="Gungor B."/>
            <person name="Hartog M."/>
            <person name="Hontelez J."/>
            <person name="Verver J."/>
            <person name="Yang W.-C."/>
            <person name="Schijlen E."/>
            <person name="Repin R."/>
            <person name="Schilthuizen M."/>
            <person name="Schranz E."/>
            <person name="Heidstra R."/>
            <person name="Miyata K."/>
            <person name="Fedorova E."/>
            <person name="Kohlen W."/>
            <person name="Bisseling T."/>
            <person name="Smit S."/>
            <person name="Geurts R."/>
        </authorList>
    </citation>
    <scope>NUCLEOTIDE SEQUENCE [LARGE SCALE GENOMIC DNA]</scope>
    <source>
        <strain evidence="5">cv. RG33-2</strain>
    </source>
</reference>
<feature type="compositionally biased region" description="Basic and acidic residues" evidence="2">
    <location>
        <begin position="81"/>
        <end position="93"/>
    </location>
</feature>
<dbReference type="GO" id="GO:0000118">
    <property type="term" value="C:histone deacetylase complex"/>
    <property type="evidence" value="ECO:0007669"/>
    <property type="project" value="TreeGrafter"/>
</dbReference>
<comment type="caution">
    <text evidence="4">The sequence shown here is derived from an EMBL/GenBank/DDBJ whole genome shotgun (WGS) entry which is preliminary data.</text>
</comment>
<dbReference type="GO" id="GO:0000122">
    <property type="term" value="P:negative regulation of transcription by RNA polymerase II"/>
    <property type="evidence" value="ECO:0007669"/>
    <property type="project" value="TreeGrafter"/>
</dbReference>
<evidence type="ECO:0000313" key="5">
    <source>
        <dbReference type="Proteomes" id="UP000237000"/>
    </source>
</evidence>
<evidence type="ECO:0000256" key="1">
    <source>
        <dbReference type="ARBA" id="ARBA00022491"/>
    </source>
</evidence>
<dbReference type="PANTHER" id="PTHR12346">
    <property type="entry name" value="SIN3B-RELATED"/>
    <property type="match status" value="1"/>
</dbReference>
<organism evidence="4 5">
    <name type="scientific">Trema orientale</name>
    <name type="common">Charcoal tree</name>
    <name type="synonym">Celtis orientalis</name>
    <dbReference type="NCBI Taxonomy" id="63057"/>
    <lineage>
        <taxon>Eukaryota</taxon>
        <taxon>Viridiplantae</taxon>
        <taxon>Streptophyta</taxon>
        <taxon>Embryophyta</taxon>
        <taxon>Tracheophyta</taxon>
        <taxon>Spermatophyta</taxon>
        <taxon>Magnoliopsida</taxon>
        <taxon>eudicotyledons</taxon>
        <taxon>Gunneridae</taxon>
        <taxon>Pentapetalae</taxon>
        <taxon>rosids</taxon>
        <taxon>fabids</taxon>
        <taxon>Rosales</taxon>
        <taxon>Cannabaceae</taxon>
        <taxon>Trema</taxon>
    </lineage>
</organism>
<gene>
    <name evidence="4" type="ORF">TorRG33x02_116240</name>
</gene>
<dbReference type="EMBL" id="JXTC01000064">
    <property type="protein sequence ID" value="PON92530.1"/>
    <property type="molecule type" value="Genomic_DNA"/>
</dbReference>
<dbReference type="InterPro" id="IPR013194">
    <property type="entry name" value="HDAC_interact_dom"/>
</dbReference>
<feature type="domain" description="Histone deacetylase interacting" evidence="3">
    <location>
        <begin position="136"/>
        <end position="236"/>
    </location>
</feature>
<dbReference type="Pfam" id="PF08295">
    <property type="entry name" value="Sin3_corepress"/>
    <property type="match status" value="1"/>
</dbReference>
<dbReference type="GO" id="GO:0000785">
    <property type="term" value="C:chromatin"/>
    <property type="evidence" value="ECO:0007669"/>
    <property type="project" value="TreeGrafter"/>
</dbReference>
<dbReference type="GO" id="GO:0003714">
    <property type="term" value="F:transcription corepressor activity"/>
    <property type="evidence" value="ECO:0007669"/>
    <property type="project" value="InterPro"/>
</dbReference>
<dbReference type="AlphaFoldDB" id="A0A2P5F3Z6"/>
<evidence type="ECO:0000259" key="3">
    <source>
        <dbReference type="SMART" id="SM00761"/>
    </source>
</evidence>
<keyword evidence="5" id="KW-1185">Reference proteome</keyword>
<dbReference type="STRING" id="63057.A0A2P5F3Z6"/>
<dbReference type="PANTHER" id="PTHR12346:SF0">
    <property type="entry name" value="SIN3A, ISOFORM G"/>
    <property type="match status" value="1"/>
</dbReference>
<protein>
    <submittedName>
        <fullName evidence="4">Histone deacetylase interacting domain containing protein</fullName>
    </submittedName>
</protein>
<evidence type="ECO:0000313" key="4">
    <source>
        <dbReference type="EMBL" id="PON92530.1"/>
    </source>
</evidence>
<sequence length="308" mass="35790">MDPKGLTNDYLMNKVSNEVSDDCFSSGSYDQELRDKIFRSCSRCCDHRNKEEIIQSSPKRRKLIKIIINSQGSEKKNHKFTIHDHQENQKPKSDITIINNDQESHEKNDHITIDNDQESDENNDNHIMITRDDLLRCEACTPSYRLVPQNFYPVSTRNDTSDIAKQVLNDTWAVVSLASSTSRRAKLVSPSDKVLNKHEDHRYELDMCYERVKSAIVNLRVFSEKLREKNLPNSEASVRIEYFLTSQTLRSIEKLYGKYGLDMIEGLRLNPNKVLPRISSRLEHKKRDCERSIKSLKVVSDRKTQDNA</sequence>
<evidence type="ECO:0000256" key="2">
    <source>
        <dbReference type="SAM" id="MobiDB-lite"/>
    </source>
</evidence>
<accession>A0A2P5F3Z6</accession>
<dbReference type="InterPro" id="IPR039774">
    <property type="entry name" value="Sin3-like"/>
</dbReference>
<dbReference type="InParanoid" id="A0A2P5F3Z6"/>
<dbReference type="SMART" id="SM00761">
    <property type="entry name" value="HDAC_interact"/>
    <property type="match status" value="1"/>
</dbReference>
<dbReference type="OrthoDB" id="842506at2759"/>
<feature type="region of interest" description="Disordered" evidence="2">
    <location>
        <begin position="75"/>
        <end position="94"/>
    </location>
</feature>
<name>A0A2P5F3Z6_TREOI</name>
<keyword evidence="1" id="KW-0678">Repressor</keyword>